<dbReference type="Pfam" id="PF13716">
    <property type="entry name" value="CRAL_TRIO_2"/>
    <property type="match status" value="1"/>
</dbReference>
<dbReference type="Gene3D" id="3.40.220.10">
    <property type="entry name" value="Leucine Aminopeptidase, subunit E, domain 1"/>
    <property type="match status" value="1"/>
</dbReference>
<dbReference type="Proteomes" id="UP001217089">
    <property type="component" value="Unassembled WGS sequence"/>
</dbReference>
<sequence length="511" mass="59269">MLDLFLQVMDEPLGARPNIVEVENLTKWNVTQLPEYSENTSDVEESTPFPWRNDLNSKIILWSGDITTLNVHAIVHSTNERLNDKSPETELIYSKGGKELVDDIKNNVKVCKTGQAKLTKGHKLIARYVIHTVGPRYNVKYMTAAQSALYSCYRNVLQEVRENSIKTVAFPCVHSLKRGYPVEEGAHMAIRTVRRFLEKYGDDLEAVIFVCNEETLDAYQDVLPLYFPRNPKEEHYAITKLPKDIGNEDGEPVIAERQIRIMDKPTFAALKTQSDDFEETVDLNKEFCTSTVIEVGRHPFSQMEDNPDDGRKTSLYGKTSEEQRKLELKRRFDRLMKRAKTEDLTDIAALRCLYRTGVDRYGRPVVVFVGKHLDASKVDLERAMLYMIRVMEPIVERDYVVVYFHTQTTAENHPPMEYLKKVYHLLDDKYKKNLKSFYIIHPTWWSKLVTWFFTTFTASDIKKKVYSMKGVQYLYGSIYPDQLDIPSFVINYDIELNGPRYFSPPEDSQGL</sequence>
<evidence type="ECO:0000256" key="2">
    <source>
        <dbReference type="SAM" id="MobiDB-lite"/>
    </source>
</evidence>
<feature type="domain" description="Macro" evidence="4">
    <location>
        <begin position="46"/>
        <end position="227"/>
    </location>
</feature>
<dbReference type="SMART" id="SM00516">
    <property type="entry name" value="SEC14"/>
    <property type="match status" value="1"/>
</dbReference>
<dbReference type="InterPro" id="IPR036865">
    <property type="entry name" value="CRAL-TRIO_dom_sf"/>
</dbReference>
<evidence type="ECO:0000313" key="5">
    <source>
        <dbReference type="EMBL" id="KAJ8311069.1"/>
    </source>
</evidence>
<feature type="domain" description="CRAL-TRIO" evidence="3">
    <location>
        <begin position="343"/>
        <end position="497"/>
    </location>
</feature>
<evidence type="ECO:0000256" key="1">
    <source>
        <dbReference type="ARBA" id="ARBA00008355"/>
    </source>
</evidence>
<dbReference type="InterPro" id="IPR043472">
    <property type="entry name" value="Macro_dom-like"/>
</dbReference>
<dbReference type="CDD" id="cd00170">
    <property type="entry name" value="SEC14"/>
    <property type="match status" value="1"/>
</dbReference>
<dbReference type="SUPFAM" id="SSF52949">
    <property type="entry name" value="Macro domain-like"/>
    <property type="match status" value="1"/>
</dbReference>
<dbReference type="SUPFAM" id="SSF52087">
    <property type="entry name" value="CRAL/TRIO domain"/>
    <property type="match status" value="1"/>
</dbReference>
<proteinExistence type="inferred from homology"/>
<evidence type="ECO:0000313" key="6">
    <source>
        <dbReference type="Proteomes" id="UP001217089"/>
    </source>
</evidence>
<evidence type="ECO:0008006" key="7">
    <source>
        <dbReference type="Google" id="ProtNLM"/>
    </source>
</evidence>
<comment type="similarity">
    <text evidence="1">Belongs to the GDAP2 family.</text>
</comment>
<keyword evidence="6" id="KW-1185">Reference proteome</keyword>
<name>A0ABQ9F145_TEGGR</name>
<dbReference type="InterPro" id="IPR035793">
    <property type="entry name" value="Macro_GDAP2"/>
</dbReference>
<dbReference type="PROSITE" id="PS50191">
    <property type="entry name" value="CRAL_TRIO"/>
    <property type="match status" value="1"/>
</dbReference>
<dbReference type="EMBL" id="JARBDR010000594">
    <property type="protein sequence ID" value="KAJ8311069.1"/>
    <property type="molecule type" value="Genomic_DNA"/>
</dbReference>
<dbReference type="PANTHER" id="PTHR11106:SF72">
    <property type="entry name" value="GANGLIOSIDE-INDUCED DIFFERENTIATION-ASSOCIATED PROTEIN 2"/>
    <property type="match status" value="1"/>
</dbReference>
<dbReference type="PROSITE" id="PS51154">
    <property type="entry name" value="MACRO"/>
    <property type="match status" value="1"/>
</dbReference>
<accession>A0ABQ9F145</accession>
<reference evidence="5 6" key="1">
    <citation type="submission" date="2022-12" db="EMBL/GenBank/DDBJ databases">
        <title>Chromosome-level genome of Tegillarca granosa.</title>
        <authorList>
            <person name="Kim J."/>
        </authorList>
    </citation>
    <scope>NUCLEOTIDE SEQUENCE [LARGE SCALE GENOMIC DNA]</scope>
    <source>
        <strain evidence="5">Teg-2019</strain>
        <tissue evidence="5">Adductor muscle</tissue>
    </source>
</reference>
<evidence type="ECO:0000259" key="4">
    <source>
        <dbReference type="PROSITE" id="PS51154"/>
    </source>
</evidence>
<dbReference type="SMART" id="SM00506">
    <property type="entry name" value="A1pp"/>
    <property type="match status" value="1"/>
</dbReference>
<dbReference type="PANTHER" id="PTHR11106">
    <property type="entry name" value="GANGLIOSIDE INDUCED DIFFERENTIATION ASSOCIATED PROTEIN 2-RELATED"/>
    <property type="match status" value="1"/>
</dbReference>
<dbReference type="Gene3D" id="3.40.525.10">
    <property type="entry name" value="CRAL-TRIO lipid binding domain"/>
    <property type="match status" value="1"/>
</dbReference>
<gene>
    <name evidence="5" type="ORF">KUTeg_011384</name>
</gene>
<dbReference type="InterPro" id="IPR001251">
    <property type="entry name" value="CRAL-TRIO_dom"/>
</dbReference>
<dbReference type="Pfam" id="PF01661">
    <property type="entry name" value="Macro"/>
    <property type="match status" value="1"/>
</dbReference>
<protein>
    <recommendedName>
        <fullName evidence="7">Protein GDAP2 homolog</fullName>
    </recommendedName>
</protein>
<dbReference type="CDD" id="cd02905">
    <property type="entry name" value="Macro_GDAP2-like"/>
    <property type="match status" value="1"/>
</dbReference>
<feature type="region of interest" description="Disordered" evidence="2">
    <location>
        <begin position="300"/>
        <end position="320"/>
    </location>
</feature>
<dbReference type="InterPro" id="IPR002589">
    <property type="entry name" value="Macro_dom"/>
</dbReference>
<organism evidence="5 6">
    <name type="scientific">Tegillarca granosa</name>
    <name type="common">Malaysian cockle</name>
    <name type="synonym">Anadara granosa</name>
    <dbReference type="NCBI Taxonomy" id="220873"/>
    <lineage>
        <taxon>Eukaryota</taxon>
        <taxon>Metazoa</taxon>
        <taxon>Spiralia</taxon>
        <taxon>Lophotrochozoa</taxon>
        <taxon>Mollusca</taxon>
        <taxon>Bivalvia</taxon>
        <taxon>Autobranchia</taxon>
        <taxon>Pteriomorphia</taxon>
        <taxon>Arcoida</taxon>
        <taxon>Arcoidea</taxon>
        <taxon>Arcidae</taxon>
        <taxon>Tegillarca</taxon>
    </lineage>
</organism>
<evidence type="ECO:0000259" key="3">
    <source>
        <dbReference type="PROSITE" id="PS50191"/>
    </source>
</evidence>
<comment type="caution">
    <text evidence="5">The sequence shown here is derived from an EMBL/GenBank/DDBJ whole genome shotgun (WGS) entry which is preliminary data.</text>
</comment>